<keyword evidence="8 14" id="KW-0808">Transferase</keyword>
<dbReference type="EMBL" id="UGUS01000002">
    <property type="protein sequence ID" value="SUD30124.1"/>
    <property type="molecule type" value="Genomic_DNA"/>
</dbReference>
<keyword evidence="9" id="KW-0677">Repeat</keyword>
<keyword evidence="12" id="KW-0843">Virulence</keyword>
<dbReference type="PROSITE" id="PS52053">
    <property type="entry name" value="NEL"/>
    <property type="match status" value="1"/>
</dbReference>
<gene>
    <name evidence="16" type="ORF">NCTC10392_02034</name>
</gene>
<accession>A0A379IBH0</accession>
<evidence type="ECO:0000256" key="1">
    <source>
        <dbReference type="ARBA" id="ARBA00000900"/>
    </source>
</evidence>
<evidence type="ECO:0000313" key="17">
    <source>
        <dbReference type="Proteomes" id="UP000255125"/>
    </source>
</evidence>
<dbReference type="InterPro" id="IPR051071">
    <property type="entry name" value="LRR-bact_E3_ubiq_ligases"/>
</dbReference>
<keyword evidence="13 14" id="KW-1035">Host cytoplasm</keyword>
<evidence type="ECO:0000256" key="8">
    <source>
        <dbReference type="ARBA" id="ARBA00022679"/>
    </source>
</evidence>
<keyword evidence="10 14" id="KW-0833">Ubl conjugation pathway</keyword>
<evidence type="ECO:0000256" key="4">
    <source>
        <dbReference type="ARBA" id="ARBA00009868"/>
    </source>
</evidence>
<keyword evidence="7" id="KW-0433">Leucine-rich repeat</keyword>
<dbReference type="OrthoDB" id="1467561at2"/>
<evidence type="ECO:0000256" key="12">
    <source>
        <dbReference type="ARBA" id="ARBA00023026"/>
    </source>
</evidence>
<keyword evidence="16" id="KW-0436">Ligase</keyword>
<dbReference type="GO" id="GO:0061630">
    <property type="term" value="F:ubiquitin protein ligase activity"/>
    <property type="evidence" value="ECO:0007669"/>
    <property type="project" value="UniProtKB-EC"/>
</dbReference>
<evidence type="ECO:0000256" key="14">
    <source>
        <dbReference type="PROSITE-ProRule" id="PRU01398"/>
    </source>
</evidence>
<dbReference type="Pfam" id="PF13855">
    <property type="entry name" value="LRR_8"/>
    <property type="match status" value="1"/>
</dbReference>
<protein>
    <recommendedName>
        <fullName evidence="5">RING-type E3 ubiquitin transferase</fullName>
        <ecNumber evidence="5">2.3.2.27</ecNumber>
    </recommendedName>
</protein>
<comment type="similarity">
    <text evidence="4 14">Belongs to the LRR-containing bacterial E3 ligase family.</text>
</comment>
<dbReference type="PANTHER" id="PTHR47114">
    <property type="match status" value="1"/>
</dbReference>
<keyword evidence="11 14" id="KW-0832">Ubl conjugation</keyword>
<dbReference type="InterPro" id="IPR003591">
    <property type="entry name" value="Leu-rich_rpt_typical-subtyp"/>
</dbReference>
<comment type="subcellular location">
    <subcellularLocation>
        <location evidence="2">Host cytoplasm</location>
    </subcellularLocation>
    <subcellularLocation>
        <location evidence="3">Secreted</location>
    </subcellularLocation>
</comment>
<dbReference type="InterPro" id="IPR046673">
    <property type="entry name" value="ToxA_N"/>
</dbReference>
<dbReference type="RefSeq" id="WP_038447332.1">
    <property type="nucleotide sequence ID" value="NZ_CP008896.1"/>
</dbReference>
<dbReference type="EC" id="2.3.2.27" evidence="5"/>
<dbReference type="InterPro" id="IPR032675">
    <property type="entry name" value="LRR_dom_sf"/>
</dbReference>
<dbReference type="Proteomes" id="UP000255125">
    <property type="component" value="Unassembled WGS sequence"/>
</dbReference>
<dbReference type="PROSITE" id="PS51450">
    <property type="entry name" value="LRR"/>
    <property type="match status" value="2"/>
</dbReference>
<evidence type="ECO:0000313" key="16">
    <source>
        <dbReference type="EMBL" id="SUD30124.1"/>
    </source>
</evidence>
<evidence type="ECO:0000256" key="3">
    <source>
        <dbReference type="ARBA" id="ARBA00004613"/>
    </source>
</evidence>
<dbReference type="SMART" id="SM00369">
    <property type="entry name" value="LRR_TYP"/>
    <property type="match status" value="3"/>
</dbReference>
<dbReference type="KEGG" id="pfn:HZ99_26970"/>
<evidence type="ECO:0000259" key="15">
    <source>
        <dbReference type="PROSITE" id="PS52053"/>
    </source>
</evidence>
<dbReference type="InterPro" id="IPR001611">
    <property type="entry name" value="Leu-rich_rpt"/>
</dbReference>
<name>A0A379IBH0_PSEFL</name>
<evidence type="ECO:0000256" key="2">
    <source>
        <dbReference type="ARBA" id="ARBA00004192"/>
    </source>
</evidence>
<evidence type="ECO:0000256" key="5">
    <source>
        <dbReference type="ARBA" id="ARBA00012483"/>
    </source>
</evidence>
<evidence type="ECO:0000256" key="10">
    <source>
        <dbReference type="ARBA" id="ARBA00022786"/>
    </source>
</evidence>
<dbReference type="InterPro" id="IPR029487">
    <property type="entry name" value="NEL_dom"/>
</dbReference>
<dbReference type="GO" id="GO:0016874">
    <property type="term" value="F:ligase activity"/>
    <property type="evidence" value="ECO:0007669"/>
    <property type="project" value="UniProtKB-KW"/>
</dbReference>
<dbReference type="Gene3D" id="3.80.10.10">
    <property type="entry name" value="Ribonuclease Inhibitor"/>
    <property type="match status" value="1"/>
</dbReference>
<feature type="domain" description="NEL" evidence="15">
    <location>
        <begin position="1321"/>
        <end position="1613"/>
    </location>
</feature>
<dbReference type="SUPFAM" id="SSF52058">
    <property type="entry name" value="L domain-like"/>
    <property type="match status" value="1"/>
</dbReference>
<feature type="active site" description="Glycyl thioester intermediate" evidence="14">
    <location>
        <position position="1408"/>
    </location>
</feature>
<evidence type="ECO:0000256" key="9">
    <source>
        <dbReference type="ARBA" id="ARBA00022737"/>
    </source>
</evidence>
<evidence type="ECO:0000256" key="7">
    <source>
        <dbReference type="ARBA" id="ARBA00022614"/>
    </source>
</evidence>
<sequence>MTQKREVTQVADPLTQDLLLGALLDITGDLDKAQVLQENLPAWLVQAKPELLRAIEEAHAESRQPRERAARLLKRVVPLERFCAERLSRFLADKGFSSLDIEYDQLEVPRRALSGVGPDLGGALIEAVHLEKHSLLQAAMQNFPAALAEPNGMPRDAHIVVGAKRRRLPTLKAHEFAGYCRELDLGEAYQAHLREVFNLPAPEMSVGTLERGYNPALSDVGRSMCLDMKLNLHIAHGKGDISESTYTLLLEAVRLDRPATEARHMMFHHKPLVWHGLNIGGACLWTVLVLCGDSPAGGLSGPLVVYMPGEPVRVVYEYPSLEDFTTYLTLKLQVGSYRKAFTRYLDESERFNFFTRFDQDRTLALMQPLPVTGNFSAFFFNACVGKTQLDARVLAVPVVQVDEEARRQRLQNYLDVGLTLLNVAGMVVPLLGQLMMGVAVGQLLGEVYEGFEDWRHHQNSEALEHLINVAENIAAMALFAAGVKAVGVIKRTLLPASEFFDGLEAVRLPDNRTRLWRGSLRAYRHSLDLRGTIASPRGLYQVNGQSYVKVDGGLYAIAFDGRAGYWRAQHPQRADAYRPPMIHNNQGGWQFTFERPWQWHDATYLLQRLDPSLRGLPAGHLQEIADITQMSVPRLQQLARQNLPLPERFRDCALRYERKQTVRDLLWQMEHDEALDSATARAQMLALPLLDGWPQGRFFEVLDNEGNLLERYPDTAPFDYEDLSIHITEQELSEGSVIPKVLQALDHEDKRPLVGSVADLREEQEVLTRRLIASLKENQHRVYEALYQSGDVIDQSDHGLLKGHYPQLPIRVAWEVMTQATAAERWQLRSRGRVPLRVAQRAQERVESLHEDHVLMGLYLPELASDATLRVVCGLLPFVEGWPENLMLQIRNQTLDGPLLAQVGNESATLRRMVVKQSAGFRVSEDGATGLGALTQGREGLYHAILDAMPARERAALGLTGADQAGQLRYRIASKAQGQRPRLARYIWPDRPVRQPRLAACAQSVPGEPVRHPAGLVRKVRKLFPLFDDLRVSTFLQALGEDHLSRAKAVRGLQIQYEQLHRALKEWRKEAAWTISLPDGQVNHRLNRFQAMQAIERSWQYATLLADEQSRKVPSLVLDGLTVGPLPTLPAGVSFDHVQQLSLRRMELNDDVAYFLKHFKGLRTLELNDNQLTRLPEVLVQMPHLRHLYLGGNRLQMTEYTRGKLASLSNLRVLNLSDNPLLDPPLVSQLFDLRHLALRDCRLKEVPRGLWRIPHLEQVDLRGNDIADLPGWLYNVPRQLAQVINLRHNPLDLRSRRLLRNYRNSTGVGMGFLEDDLGRLSEQSARELWLADGRESYYSQRTETWSMLRDEPGADGLFKLLSELGGTADTTYIREDMNRRVWRVLEAASGDAGLREEIFARAATPINCDDAAAVSFSNLEVLVEIHEASKAVEGGQVTAGTLLKLARGLFRLDQLERLARRHSDEHPMVDPLEVSLAYRTGLVDSFHLPGQPRHMRFSRLAGVTQQALSDAEVHVRAAELSPDLQKFVIELPFWRHYLKRTYGGSFERLNDPFDTRMQAVFDQSLTLNDTAYRNQMNLILHEQQQAEQLEYARLTQEALRQEGLSLACELPLL</sequence>
<organism evidence="16 17">
    <name type="scientific">Pseudomonas fluorescens</name>
    <dbReference type="NCBI Taxonomy" id="294"/>
    <lineage>
        <taxon>Bacteria</taxon>
        <taxon>Pseudomonadati</taxon>
        <taxon>Pseudomonadota</taxon>
        <taxon>Gammaproteobacteria</taxon>
        <taxon>Pseudomonadales</taxon>
        <taxon>Pseudomonadaceae</taxon>
        <taxon>Pseudomonas</taxon>
    </lineage>
</organism>
<proteinExistence type="inferred from homology"/>
<dbReference type="GO" id="GO:0030430">
    <property type="term" value="C:host cell cytoplasm"/>
    <property type="evidence" value="ECO:0007669"/>
    <property type="project" value="UniProtKB-SubCell"/>
</dbReference>
<reference evidence="16 17" key="1">
    <citation type="submission" date="2018-06" db="EMBL/GenBank/DDBJ databases">
        <authorList>
            <consortium name="Pathogen Informatics"/>
            <person name="Doyle S."/>
        </authorList>
    </citation>
    <scope>NUCLEOTIDE SEQUENCE [LARGE SCALE GENOMIC DNA]</scope>
    <source>
        <strain evidence="16 17">NCTC10392</strain>
    </source>
</reference>
<dbReference type="Pfam" id="PF20178">
    <property type="entry name" value="ToxA_N"/>
    <property type="match status" value="1"/>
</dbReference>
<comment type="catalytic activity">
    <reaction evidence="1">
        <text>S-ubiquitinyl-[E2 ubiquitin-conjugating enzyme]-L-cysteine + [acceptor protein]-L-lysine = [E2 ubiquitin-conjugating enzyme]-L-cysteine + N(6)-ubiquitinyl-[acceptor protein]-L-lysine.</text>
        <dbReference type="EC" id="2.3.2.27"/>
    </reaction>
</comment>
<evidence type="ECO:0000256" key="11">
    <source>
        <dbReference type="ARBA" id="ARBA00022843"/>
    </source>
</evidence>
<dbReference type="Gene3D" id="1.20.58.360">
    <property type="entry name" value="Shigella T3SS effector IpaH defines"/>
    <property type="match status" value="1"/>
</dbReference>
<dbReference type="GO" id="GO:0005576">
    <property type="term" value="C:extracellular region"/>
    <property type="evidence" value="ECO:0007669"/>
    <property type="project" value="UniProtKB-SubCell"/>
</dbReference>
<dbReference type="PANTHER" id="PTHR47114:SF2">
    <property type="entry name" value="OLIGODENDROCYTE-MYELIN GLYCOPROTEIN"/>
    <property type="match status" value="1"/>
</dbReference>
<dbReference type="GO" id="GO:0016567">
    <property type="term" value="P:protein ubiquitination"/>
    <property type="evidence" value="ECO:0007669"/>
    <property type="project" value="InterPro"/>
</dbReference>
<dbReference type="Pfam" id="PF14496">
    <property type="entry name" value="NEL"/>
    <property type="match status" value="1"/>
</dbReference>
<evidence type="ECO:0000256" key="13">
    <source>
        <dbReference type="ARBA" id="ARBA00023200"/>
    </source>
</evidence>
<evidence type="ECO:0000256" key="6">
    <source>
        <dbReference type="ARBA" id="ARBA00022525"/>
    </source>
</evidence>
<keyword evidence="6 14" id="KW-0964">Secreted</keyword>
<comment type="PTM">
    <text evidence="14">Ubiquitinated in the presence of host E1 ubiquitin-activating enzyme, E2 ubiquitin-conjugating enzyme and ubiquitin.</text>
</comment>